<comment type="subcellular location">
    <subcellularLocation>
        <location evidence="1">Cell membrane</location>
        <topology evidence="1">Multi-pass membrane protein</topology>
    </subcellularLocation>
</comment>
<comment type="caution">
    <text evidence="8">The sequence shown here is derived from an EMBL/GenBank/DDBJ whole genome shotgun (WGS) entry which is preliminary data.</text>
</comment>
<feature type="domain" description="Major facilitator superfamily (MFS) profile" evidence="7">
    <location>
        <begin position="20"/>
        <end position="467"/>
    </location>
</feature>
<feature type="transmembrane region" description="Helical" evidence="6">
    <location>
        <begin position="54"/>
        <end position="75"/>
    </location>
</feature>
<feature type="transmembrane region" description="Helical" evidence="6">
    <location>
        <begin position="175"/>
        <end position="195"/>
    </location>
</feature>
<feature type="transmembrane region" description="Helical" evidence="6">
    <location>
        <begin position="416"/>
        <end position="433"/>
    </location>
</feature>
<evidence type="ECO:0000256" key="5">
    <source>
        <dbReference type="ARBA" id="ARBA00023251"/>
    </source>
</evidence>
<dbReference type="SUPFAM" id="SSF103473">
    <property type="entry name" value="MFS general substrate transporter"/>
    <property type="match status" value="1"/>
</dbReference>
<feature type="transmembrane region" description="Helical" evidence="6">
    <location>
        <begin position="116"/>
        <end position="135"/>
    </location>
</feature>
<dbReference type="InterPro" id="IPR011701">
    <property type="entry name" value="MFS"/>
</dbReference>
<keyword evidence="2 6" id="KW-0812">Transmembrane</keyword>
<dbReference type="Pfam" id="PF07690">
    <property type="entry name" value="MFS_1"/>
    <property type="match status" value="1"/>
</dbReference>
<dbReference type="PROSITE" id="PS50850">
    <property type="entry name" value="MFS"/>
    <property type="match status" value="1"/>
</dbReference>
<feature type="transmembrane region" description="Helical" evidence="6">
    <location>
        <begin position="87"/>
        <end position="110"/>
    </location>
</feature>
<protein>
    <submittedName>
        <fullName evidence="8">MFS transporter</fullName>
    </submittedName>
</protein>
<reference evidence="8 9" key="1">
    <citation type="submission" date="2021-01" db="EMBL/GenBank/DDBJ databases">
        <title>WGS of actinomycetes isolated from Thailand.</title>
        <authorList>
            <person name="Thawai C."/>
        </authorList>
    </citation>
    <scope>NUCLEOTIDE SEQUENCE [LARGE SCALE GENOMIC DNA]</scope>
    <source>
        <strain evidence="8 9">CH5-8</strain>
    </source>
</reference>
<name>A0ABS1PEE2_9ACTN</name>
<dbReference type="EMBL" id="JAERRH010000037">
    <property type="protein sequence ID" value="MBL1110395.1"/>
    <property type="molecule type" value="Genomic_DNA"/>
</dbReference>
<feature type="transmembrane region" description="Helical" evidence="6">
    <location>
        <begin position="279"/>
        <end position="301"/>
    </location>
</feature>
<keyword evidence="4 6" id="KW-0472">Membrane</keyword>
<evidence type="ECO:0000256" key="4">
    <source>
        <dbReference type="ARBA" id="ARBA00023136"/>
    </source>
</evidence>
<feature type="transmembrane region" description="Helical" evidence="6">
    <location>
        <begin position="240"/>
        <end position="258"/>
    </location>
</feature>
<dbReference type="RefSeq" id="WP_201827418.1">
    <property type="nucleotide sequence ID" value="NZ_JAERRH010000037.1"/>
</dbReference>
<evidence type="ECO:0000256" key="6">
    <source>
        <dbReference type="SAM" id="Phobius"/>
    </source>
</evidence>
<accession>A0ABS1PEE2</accession>
<keyword evidence="5" id="KW-0046">Antibiotic resistance</keyword>
<dbReference type="PRINTS" id="PR01036">
    <property type="entry name" value="TCRTETB"/>
</dbReference>
<feature type="transmembrane region" description="Helical" evidence="6">
    <location>
        <begin position="445"/>
        <end position="466"/>
    </location>
</feature>
<dbReference type="PROSITE" id="PS00216">
    <property type="entry name" value="SUGAR_TRANSPORT_1"/>
    <property type="match status" value="1"/>
</dbReference>
<dbReference type="InterPro" id="IPR036259">
    <property type="entry name" value="MFS_trans_sf"/>
</dbReference>
<sequence>MPEESAERKRTTEKANPARVLALCSGASFMAFLDLSIISIAFPDILDDFPGTSLNTMTWVLSGYTILLAAVLTPAGRIADSVGRRTVFVWSLAAFTAASLVCAVAPSIWWLIAARVVQGAAAGGMIPAALGLILATTPRERIARAIGTWSAVAGFSAVIGPAAGGLLLDAFGWRSVFYINLPLCGAMLVAAVVVLPRHALRGTGDRLPDAVGSIALALGIGGVVSALTEADTWGWADVRTIGLGVSGLALVVVTVLRSRTHPAPALEMSVWRSPVFRTANLGLGLLNMTMFAWMLAAPLFAADIWHWSVLKTAGALSVGAVSSMAGSLAAGRLTRPATQVKVTVLGALSFTGSNAIWASDLFGSTPNFLGGWLPAAILGGGGLGLAITCLSSLAAGTVPPLKFAGGLGMTLTVRQVGGAVGVAGFASIMASGANPGGITSFHHVYVAAMAVNVLCAAVVCTMLTVLRPRPAATAAAPAQTSQDQATPTQ</sequence>
<evidence type="ECO:0000259" key="7">
    <source>
        <dbReference type="PROSITE" id="PS50850"/>
    </source>
</evidence>
<evidence type="ECO:0000313" key="9">
    <source>
        <dbReference type="Proteomes" id="UP000621386"/>
    </source>
</evidence>
<evidence type="ECO:0000256" key="3">
    <source>
        <dbReference type="ARBA" id="ARBA00022989"/>
    </source>
</evidence>
<feature type="transmembrane region" description="Helical" evidence="6">
    <location>
        <begin position="142"/>
        <end position="163"/>
    </location>
</feature>
<evidence type="ECO:0000256" key="1">
    <source>
        <dbReference type="ARBA" id="ARBA00004651"/>
    </source>
</evidence>
<keyword evidence="9" id="KW-1185">Reference proteome</keyword>
<dbReference type="InterPro" id="IPR020846">
    <property type="entry name" value="MFS_dom"/>
</dbReference>
<keyword evidence="3 6" id="KW-1133">Transmembrane helix</keyword>
<feature type="transmembrane region" description="Helical" evidence="6">
    <location>
        <begin position="207"/>
        <end position="228"/>
    </location>
</feature>
<feature type="transmembrane region" description="Helical" evidence="6">
    <location>
        <begin position="20"/>
        <end position="42"/>
    </location>
</feature>
<proteinExistence type="predicted"/>
<dbReference type="Gene3D" id="1.20.1720.10">
    <property type="entry name" value="Multidrug resistance protein D"/>
    <property type="match status" value="1"/>
</dbReference>
<gene>
    <name evidence="8" type="ORF">JK361_38580</name>
</gene>
<dbReference type="PANTHER" id="PTHR42718">
    <property type="entry name" value="MAJOR FACILITATOR SUPERFAMILY MULTIDRUG TRANSPORTER MFSC"/>
    <property type="match status" value="1"/>
</dbReference>
<dbReference type="PANTHER" id="PTHR42718:SF48">
    <property type="entry name" value="CONSERVED TWO-DOMAIN MEMBRANE PROTEIN-RELATED"/>
    <property type="match status" value="1"/>
</dbReference>
<evidence type="ECO:0000313" key="8">
    <source>
        <dbReference type="EMBL" id="MBL1110395.1"/>
    </source>
</evidence>
<dbReference type="InterPro" id="IPR005829">
    <property type="entry name" value="Sugar_transporter_CS"/>
</dbReference>
<organism evidence="8 9">
    <name type="scientific">Streptomyces musisoli</name>
    <dbReference type="NCBI Taxonomy" id="2802280"/>
    <lineage>
        <taxon>Bacteria</taxon>
        <taxon>Bacillati</taxon>
        <taxon>Actinomycetota</taxon>
        <taxon>Actinomycetes</taxon>
        <taxon>Kitasatosporales</taxon>
        <taxon>Streptomycetaceae</taxon>
        <taxon>Streptomyces</taxon>
    </lineage>
</organism>
<dbReference type="Proteomes" id="UP000621386">
    <property type="component" value="Unassembled WGS sequence"/>
</dbReference>
<dbReference type="CDD" id="cd17321">
    <property type="entry name" value="MFS_MMR_MDR_like"/>
    <property type="match status" value="1"/>
</dbReference>
<dbReference type="Gene3D" id="1.20.1250.20">
    <property type="entry name" value="MFS general substrate transporter like domains"/>
    <property type="match status" value="1"/>
</dbReference>
<evidence type="ECO:0000256" key="2">
    <source>
        <dbReference type="ARBA" id="ARBA00022692"/>
    </source>
</evidence>
<feature type="transmembrane region" description="Helical" evidence="6">
    <location>
        <begin position="371"/>
        <end position="395"/>
    </location>
</feature>